<feature type="domain" description="Cell envelope-related transcriptional attenuator" evidence="1">
    <location>
        <begin position="91"/>
        <end position="233"/>
    </location>
</feature>
<evidence type="ECO:0000259" key="1">
    <source>
        <dbReference type="Pfam" id="PF03816"/>
    </source>
</evidence>
<dbReference type="AlphaFoldDB" id="A0A0F9A012"/>
<evidence type="ECO:0000313" key="2">
    <source>
        <dbReference type="EMBL" id="KKK91415.1"/>
    </source>
</evidence>
<feature type="non-terminal residue" evidence="2">
    <location>
        <position position="233"/>
    </location>
</feature>
<dbReference type="Gene3D" id="3.40.630.190">
    <property type="entry name" value="LCP protein"/>
    <property type="match status" value="1"/>
</dbReference>
<comment type="caution">
    <text evidence="2">The sequence shown here is derived from an EMBL/GenBank/DDBJ whole genome shotgun (WGS) entry which is preliminary data.</text>
</comment>
<dbReference type="Pfam" id="PF03816">
    <property type="entry name" value="LytR_cpsA_psr"/>
    <property type="match status" value="1"/>
</dbReference>
<dbReference type="PANTHER" id="PTHR33392">
    <property type="entry name" value="POLYISOPRENYL-TEICHOIC ACID--PEPTIDOGLYCAN TEICHOIC ACID TRANSFERASE TAGU"/>
    <property type="match status" value="1"/>
</dbReference>
<protein>
    <recommendedName>
        <fullName evidence="1">Cell envelope-related transcriptional attenuator domain-containing protein</fullName>
    </recommendedName>
</protein>
<dbReference type="EMBL" id="LAZR01048661">
    <property type="protein sequence ID" value="KKK91415.1"/>
    <property type="molecule type" value="Genomic_DNA"/>
</dbReference>
<dbReference type="InterPro" id="IPR004474">
    <property type="entry name" value="LytR_CpsA_psr"/>
</dbReference>
<accession>A0A0F9A012</accession>
<sequence length="233" mass="25756">MSKSIFLAVAVILLVACSSVPFPDPEEPAFIGPLQTAIASETLPAPTATVTPSATVTPTETPIPVFEYTGVIMGGDFDVNRPERNRFGVRSDVFLIYTFKHWPTFPDRNQLTLISLPRDLWVKVPCSPLDPELEGNDRVNAAWAYGQFDCVKDMVEANFDLTINAPMAFTDFDGFMWVVARLGAVTITPNQTYTDWCGNYHGTDGNSGSFVTWYEGQTYSMGPNEALCYTRGR</sequence>
<dbReference type="PROSITE" id="PS51257">
    <property type="entry name" value="PROKAR_LIPOPROTEIN"/>
    <property type="match status" value="1"/>
</dbReference>
<reference evidence="2" key="1">
    <citation type="journal article" date="2015" name="Nature">
        <title>Complex archaea that bridge the gap between prokaryotes and eukaryotes.</title>
        <authorList>
            <person name="Spang A."/>
            <person name="Saw J.H."/>
            <person name="Jorgensen S.L."/>
            <person name="Zaremba-Niedzwiedzka K."/>
            <person name="Martijn J."/>
            <person name="Lind A.E."/>
            <person name="van Eijk R."/>
            <person name="Schleper C."/>
            <person name="Guy L."/>
            <person name="Ettema T.J."/>
        </authorList>
    </citation>
    <scope>NUCLEOTIDE SEQUENCE</scope>
</reference>
<name>A0A0F9A012_9ZZZZ</name>
<gene>
    <name evidence="2" type="ORF">LCGC14_2713180</name>
</gene>
<proteinExistence type="predicted"/>
<dbReference type="PANTHER" id="PTHR33392:SF6">
    <property type="entry name" value="POLYISOPRENYL-TEICHOIC ACID--PEPTIDOGLYCAN TEICHOIC ACID TRANSFERASE TAGU"/>
    <property type="match status" value="1"/>
</dbReference>
<dbReference type="InterPro" id="IPR050922">
    <property type="entry name" value="LytR/CpsA/Psr_CW_biosynth"/>
</dbReference>
<organism evidence="2">
    <name type="scientific">marine sediment metagenome</name>
    <dbReference type="NCBI Taxonomy" id="412755"/>
    <lineage>
        <taxon>unclassified sequences</taxon>
        <taxon>metagenomes</taxon>
        <taxon>ecological metagenomes</taxon>
    </lineage>
</organism>